<keyword evidence="2" id="KW-1185">Reference proteome</keyword>
<dbReference type="Proteomes" id="UP000479190">
    <property type="component" value="Unassembled WGS sequence"/>
</dbReference>
<reference evidence="1 2" key="1">
    <citation type="submission" date="2020-02" db="EMBL/GenBank/DDBJ databases">
        <authorList>
            <person name="Ferguson B K."/>
        </authorList>
    </citation>
    <scope>NUCLEOTIDE SEQUENCE [LARGE SCALE GENOMIC DNA]</scope>
</reference>
<protein>
    <submittedName>
        <fullName evidence="1">Uncharacterized protein</fullName>
    </submittedName>
</protein>
<organism evidence="1 2">
    <name type="scientific">Trichogramma brassicae</name>
    <dbReference type="NCBI Taxonomy" id="86971"/>
    <lineage>
        <taxon>Eukaryota</taxon>
        <taxon>Metazoa</taxon>
        <taxon>Ecdysozoa</taxon>
        <taxon>Arthropoda</taxon>
        <taxon>Hexapoda</taxon>
        <taxon>Insecta</taxon>
        <taxon>Pterygota</taxon>
        <taxon>Neoptera</taxon>
        <taxon>Endopterygota</taxon>
        <taxon>Hymenoptera</taxon>
        <taxon>Apocrita</taxon>
        <taxon>Proctotrupomorpha</taxon>
        <taxon>Chalcidoidea</taxon>
        <taxon>Trichogrammatidae</taxon>
        <taxon>Trichogramma</taxon>
    </lineage>
</organism>
<sequence length="403" mass="46900">MCFSLFYDALYIHESVDSAEPSEDRKKRGAYRFRITRRFTRDVLPIDGLGYNSLRAIRTARKIIRAYMYKACTGQLPVFLLTHWKRYIYTGNVVHAISNPFDRYTCCINICMENHANSGCNCDRRLPAVYDLNARIHFGATSVYYYYNYYQQYILDARQVPHHRARKEITHPIVISIARARLGTSAPNGERSWDRARAHVGRPCHPLRHDVEEQFAYITIAAACLQKQRRQQQRRRQNQCWQENEERMLELLLIRSSILRGISHMLLKLLRKCSENAIHPGAHLAFSYVPCERKSVTSVGLRTNATLHLYTAARECNTSAQESASGTNYILHSRGSTRSTRRISCILRGVTTSARVTYSIIQYSRCRVGSRENSRLGYLFFWRVTKRGEQQRLESSWFGPIMY</sequence>
<proteinExistence type="predicted"/>
<dbReference type="AlphaFoldDB" id="A0A6H5IM77"/>
<name>A0A6H5IM77_9HYME</name>
<accession>A0A6H5IM77</accession>
<evidence type="ECO:0000313" key="2">
    <source>
        <dbReference type="Proteomes" id="UP000479190"/>
    </source>
</evidence>
<dbReference type="EMBL" id="CADCXV010000866">
    <property type="protein sequence ID" value="CAB0037730.1"/>
    <property type="molecule type" value="Genomic_DNA"/>
</dbReference>
<gene>
    <name evidence="1" type="ORF">TBRA_LOCUS9544</name>
</gene>
<evidence type="ECO:0000313" key="1">
    <source>
        <dbReference type="EMBL" id="CAB0037730.1"/>
    </source>
</evidence>